<dbReference type="InterPro" id="IPR016181">
    <property type="entry name" value="Acyl_CoA_acyltransferase"/>
</dbReference>
<dbReference type="Pfam" id="PF13508">
    <property type="entry name" value="Acetyltransf_7"/>
    <property type="match status" value="1"/>
</dbReference>
<evidence type="ECO:0000259" key="1">
    <source>
        <dbReference type="PROSITE" id="PS51186"/>
    </source>
</evidence>
<keyword evidence="3" id="KW-1185">Reference proteome</keyword>
<dbReference type="Gene3D" id="3.40.630.30">
    <property type="match status" value="1"/>
</dbReference>
<sequence length="226" mass="25808">MNLTVAMPGLPSKHVVRQAQYFDAPMLTLTLAAAFENDPVANFCIRADAGRKRVMRAGFKRALDLYQPYGLTFIANNGAGTAVWTRHDQWQLTFWQECSLIPLYIRVCGINRFMRLSRGFDAMKSHHPVERHYYLYLLGVHPDYQSQGLGSALLCAMLERCDREQMPAYLEASSPRNIPFYQRHGFRVIRKFQFGPGGPPMAAMWREPQQGGKAAQYRNTALQAKF</sequence>
<dbReference type="InterPro" id="IPR052523">
    <property type="entry name" value="Trichothecene_AcTrans"/>
</dbReference>
<dbReference type="SUPFAM" id="SSF55729">
    <property type="entry name" value="Acyl-CoA N-acyltransferases (Nat)"/>
    <property type="match status" value="1"/>
</dbReference>
<dbReference type="AlphaFoldDB" id="A0A1I5B032"/>
<protein>
    <submittedName>
        <fullName evidence="2">Acetyltransferase (GNAT) domain-containing protein</fullName>
    </submittedName>
</protein>
<dbReference type="CDD" id="cd04301">
    <property type="entry name" value="NAT_SF"/>
    <property type="match status" value="1"/>
</dbReference>
<dbReference type="EMBL" id="FOVJ01000002">
    <property type="protein sequence ID" value="SFN67839.1"/>
    <property type="molecule type" value="Genomic_DNA"/>
</dbReference>
<dbReference type="OrthoDB" id="7057833at2"/>
<organism evidence="2 3">
    <name type="scientific">Nitrosospira briensis</name>
    <dbReference type="NCBI Taxonomy" id="35799"/>
    <lineage>
        <taxon>Bacteria</taxon>
        <taxon>Pseudomonadati</taxon>
        <taxon>Pseudomonadota</taxon>
        <taxon>Betaproteobacteria</taxon>
        <taxon>Nitrosomonadales</taxon>
        <taxon>Nitrosomonadaceae</taxon>
        <taxon>Nitrosospira</taxon>
    </lineage>
</organism>
<name>A0A1I5B032_9PROT</name>
<dbReference type="PROSITE" id="PS51186">
    <property type="entry name" value="GNAT"/>
    <property type="match status" value="1"/>
</dbReference>
<keyword evidence="2" id="KW-0808">Transferase</keyword>
<dbReference type="Proteomes" id="UP000183107">
    <property type="component" value="Unassembled WGS sequence"/>
</dbReference>
<proteinExistence type="predicted"/>
<feature type="domain" description="N-acetyltransferase" evidence="1">
    <location>
        <begin position="127"/>
        <end position="209"/>
    </location>
</feature>
<dbReference type="InterPro" id="IPR000182">
    <property type="entry name" value="GNAT_dom"/>
</dbReference>
<dbReference type="RefSeq" id="WP_083396704.1">
    <property type="nucleotide sequence ID" value="NZ_FOVJ01000002.1"/>
</dbReference>
<dbReference type="PANTHER" id="PTHR42791">
    <property type="entry name" value="GNAT FAMILY ACETYLTRANSFERASE"/>
    <property type="match status" value="1"/>
</dbReference>
<evidence type="ECO:0000313" key="2">
    <source>
        <dbReference type="EMBL" id="SFN67839.1"/>
    </source>
</evidence>
<evidence type="ECO:0000313" key="3">
    <source>
        <dbReference type="Proteomes" id="UP000183107"/>
    </source>
</evidence>
<gene>
    <name evidence="2" type="ORF">SAMN05216386_1599</name>
</gene>
<dbReference type="PANTHER" id="PTHR42791:SF1">
    <property type="entry name" value="N-ACETYLTRANSFERASE DOMAIN-CONTAINING PROTEIN"/>
    <property type="match status" value="1"/>
</dbReference>
<accession>A0A1I5B032</accession>
<dbReference type="GO" id="GO:0016747">
    <property type="term" value="F:acyltransferase activity, transferring groups other than amino-acyl groups"/>
    <property type="evidence" value="ECO:0007669"/>
    <property type="project" value="InterPro"/>
</dbReference>
<reference evidence="3" key="1">
    <citation type="submission" date="2016-10" db="EMBL/GenBank/DDBJ databases">
        <authorList>
            <person name="Varghese N."/>
        </authorList>
    </citation>
    <scope>NUCLEOTIDE SEQUENCE [LARGE SCALE GENOMIC DNA]</scope>
    <source>
        <strain evidence="3">Nsp8</strain>
    </source>
</reference>